<dbReference type="PROSITE" id="PS50929">
    <property type="entry name" value="ABC_TM1F"/>
    <property type="match status" value="1"/>
</dbReference>
<keyword evidence="7 9" id="KW-1133">Transmembrane helix</keyword>
<sequence>MPQNNVMPHNMPHNITGRPAGGPSAFLQREKTEIKDVKGTFIRIIMYLGKWWRTLLIIFFCALVTTVITIIGIQLNGYAVDEFISKKDIAGLARICIIMILIYLVAVFSTYMQNSLMIRVAQKTSASIRNDLFSSLQKLPLKYFDTHSSGDLMSRLTNDVDNINLTLSQSVVQLFSGVISVVGMLIAMLLLSPLLTLIGLLTTPLMFFTSKVLAVKSQKFFKEQQYELGRLNGYIEEMVSGQKVIKVFSREKEVEGHFKEINEKLVSSSMKAQAISSVMGPVNNTINNLTYLIITVCGGVLIIKGFAGITVGVIFSFLLYMRNFTQPINNILNLFSTIQSALAGAERVFEVMDEEKEKDADNARDIQNIEGNVKIESVNFSYIPGKPVLKEATISAKKGQTIAIVGPTGAGKTTIINLLTKFYGIDDGAIYIDGKNINAITRKSLRQSISMVLQDTFLFSDTIRENIRYGRLTATDEEVEQAAKLAHAHDFIMQLPQGYDTILSDNGGNLSQGQRQLLSIARAMIAQSSVLILDEATSSIDTRTELIIQSALLKLMHGKTSFVIAHRLSTIKNADKIIVLDGGRVVETGTHSELLVSGGFYANLYKSQFKKGMAI</sequence>
<feature type="transmembrane region" description="Helical" evidence="9">
    <location>
        <begin position="51"/>
        <end position="72"/>
    </location>
</feature>
<feature type="transmembrane region" description="Helical" evidence="9">
    <location>
        <begin position="92"/>
        <end position="112"/>
    </location>
</feature>
<dbReference type="InterPro" id="IPR036640">
    <property type="entry name" value="ABC1_TM_sf"/>
</dbReference>
<dbReference type="AlphaFoldDB" id="A0A0E3QM12"/>
<organism evidence="12 13">
    <name type="scientific">Methanosarcina barkeri str. Wiesmoor</name>
    <dbReference type="NCBI Taxonomy" id="1434109"/>
    <lineage>
        <taxon>Archaea</taxon>
        <taxon>Methanobacteriati</taxon>
        <taxon>Methanobacteriota</taxon>
        <taxon>Stenosarchaea group</taxon>
        <taxon>Methanomicrobia</taxon>
        <taxon>Methanosarcinales</taxon>
        <taxon>Methanosarcinaceae</taxon>
        <taxon>Methanosarcina</taxon>
    </lineage>
</organism>
<protein>
    <submittedName>
        <fullName evidence="12">Lipid A export ATP-binding/permease protein MsbA</fullName>
    </submittedName>
</protein>
<dbReference type="SUPFAM" id="SSF52540">
    <property type="entry name" value="P-loop containing nucleoside triphosphate hydrolases"/>
    <property type="match status" value="1"/>
</dbReference>
<evidence type="ECO:0000256" key="6">
    <source>
        <dbReference type="ARBA" id="ARBA00022840"/>
    </source>
</evidence>
<proteinExistence type="predicted"/>
<dbReference type="PATRIC" id="fig|1434109.4.peg.2616"/>
<dbReference type="InterPro" id="IPR003439">
    <property type="entry name" value="ABC_transporter-like_ATP-bd"/>
</dbReference>
<accession>A0A0E3QM12</accession>
<evidence type="ECO:0000259" key="10">
    <source>
        <dbReference type="PROSITE" id="PS50893"/>
    </source>
</evidence>
<dbReference type="HOGENOM" id="CLU_000604_84_3_2"/>
<evidence type="ECO:0000256" key="3">
    <source>
        <dbReference type="ARBA" id="ARBA00022475"/>
    </source>
</evidence>
<feature type="transmembrane region" description="Helical" evidence="9">
    <location>
        <begin position="289"/>
        <end position="321"/>
    </location>
</feature>
<reference evidence="12 13" key="1">
    <citation type="submission" date="2014-07" db="EMBL/GenBank/DDBJ databases">
        <title>Methanogenic archaea and the global carbon cycle.</title>
        <authorList>
            <person name="Henriksen J.R."/>
            <person name="Luke J."/>
            <person name="Reinhart S."/>
            <person name="Benedict M.N."/>
            <person name="Youngblut N.D."/>
            <person name="Metcalf M.E."/>
            <person name="Whitaker R.J."/>
            <person name="Metcalf W.W."/>
        </authorList>
    </citation>
    <scope>NUCLEOTIDE SEQUENCE [LARGE SCALE GENOMIC DNA]</scope>
    <source>
        <strain evidence="12 13">Wiesmoor</strain>
    </source>
</reference>
<keyword evidence="6 12" id="KW-0067">ATP-binding</keyword>
<evidence type="ECO:0000256" key="5">
    <source>
        <dbReference type="ARBA" id="ARBA00022741"/>
    </source>
</evidence>
<name>A0A0E3QM12_METBA</name>
<keyword evidence="2" id="KW-0813">Transport</keyword>
<dbReference type="SMART" id="SM00382">
    <property type="entry name" value="AAA"/>
    <property type="match status" value="1"/>
</dbReference>
<dbReference type="Pfam" id="PF00005">
    <property type="entry name" value="ABC_tran"/>
    <property type="match status" value="1"/>
</dbReference>
<evidence type="ECO:0000256" key="2">
    <source>
        <dbReference type="ARBA" id="ARBA00022448"/>
    </source>
</evidence>
<keyword evidence="4 9" id="KW-0812">Transmembrane</keyword>
<evidence type="ECO:0000313" key="13">
    <source>
        <dbReference type="Proteomes" id="UP000033038"/>
    </source>
</evidence>
<dbReference type="InterPro" id="IPR003593">
    <property type="entry name" value="AAA+_ATPase"/>
</dbReference>
<dbReference type="GO" id="GO:0016887">
    <property type="term" value="F:ATP hydrolysis activity"/>
    <property type="evidence" value="ECO:0007669"/>
    <property type="project" value="InterPro"/>
</dbReference>
<dbReference type="PROSITE" id="PS50893">
    <property type="entry name" value="ABC_TRANSPORTER_2"/>
    <property type="match status" value="1"/>
</dbReference>
<dbReference type="InterPro" id="IPR017871">
    <property type="entry name" value="ABC_transporter-like_CS"/>
</dbReference>
<dbReference type="SUPFAM" id="SSF90123">
    <property type="entry name" value="ABC transporter transmembrane region"/>
    <property type="match status" value="1"/>
</dbReference>
<comment type="subcellular location">
    <subcellularLocation>
        <location evidence="1">Cell membrane</location>
        <topology evidence="1">Multi-pass membrane protein</topology>
    </subcellularLocation>
</comment>
<dbReference type="KEGG" id="mbw:MSBRW_2037"/>
<gene>
    <name evidence="12" type="ORF">MSBRW_2037</name>
</gene>
<dbReference type="Gene3D" id="1.20.1560.10">
    <property type="entry name" value="ABC transporter type 1, transmembrane domain"/>
    <property type="match status" value="1"/>
</dbReference>
<dbReference type="PANTHER" id="PTHR43394:SF1">
    <property type="entry name" value="ATP-BINDING CASSETTE SUB-FAMILY B MEMBER 10, MITOCHONDRIAL"/>
    <property type="match status" value="1"/>
</dbReference>
<evidence type="ECO:0000256" key="9">
    <source>
        <dbReference type="SAM" id="Phobius"/>
    </source>
</evidence>
<dbReference type="RefSeq" id="WP_011307635.1">
    <property type="nucleotide sequence ID" value="NZ_CP009526.1"/>
</dbReference>
<dbReference type="GO" id="GO:0015421">
    <property type="term" value="F:ABC-type oligopeptide transporter activity"/>
    <property type="evidence" value="ECO:0007669"/>
    <property type="project" value="TreeGrafter"/>
</dbReference>
<dbReference type="InterPro" id="IPR039421">
    <property type="entry name" value="Type_1_exporter"/>
</dbReference>
<evidence type="ECO:0000313" key="12">
    <source>
        <dbReference type="EMBL" id="AKB51290.1"/>
    </source>
</evidence>
<dbReference type="InterPro" id="IPR011527">
    <property type="entry name" value="ABC1_TM_dom"/>
</dbReference>
<feature type="domain" description="ABC transmembrane type-1" evidence="11">
    <location>
        <begin position="56"/>
        <end position="340"/>
    </location>
</feature>
<keyword evidence="5" id="KW-0547">Nucleotide-binding</keyword>
<dbReference type="PROSITE" id="PS00211">
    <property type="entry name" value="ABC_TRANSPORTER_1"/>
    <property type="match status" value="1"/>
</dbReference>
<evidence type="ECO:0000256" key="1">
    <source>
        <dbReference type="ARBA" id="ARBA00004651"/>
    </source>
</evidence>
<evidence type="ECO:0000256" key="7">
    <source>
        <dbReference type="ARBA" id="ARBA00022989"/>
    </source>
</evidence>
<dbReference type="Pfam" id="PF00664">
    <property type="entry name" value="ABC_membrane"/>
    <property type="match status" value="1"/>
</dbReference>
<feature type="transmembrane region" description="Helical" evidence="9">
    <location>
        <begin position="171"/>
        <end position="191"/>
    </location>
</feature>
<dbReference type="CDD" id="cd18547">
    <property type="entry name" value="ABC_6TM_Tm288_like"/>
    <property type="match status" value="1"/>
</dbReference>
<feature type="transmembrane region" description="Helical" evidence="9">
    <location>
        <begin position="197"/>
        <end position="215"/>
    </location>
</feature>
<dbReference type="CDD" id="cd03254">
    <property type="entry name" value="ABCC_Glucan_exporter_like"/>
    <property type="match status" value="1"/>
</dbReference>
<dbReference type="Proteomes" id="UP000033038">
    <property type="component" value="Chromosome"/>
</dbReference>
<dbReference type="GeneID" id="24823555"/>
<dbReference type="GO" id="GO:0005524">
    <property type="term" value="F:ATP binding"/>
    <property type="evidence" value="ECO:0007669"/>
    <property type="project" value="UniProtKB-KW"/>
</dbReference>
<dbReference type="GO" id="GO:0005886">
    <property type="term" value="C:plasma membrane"/>
    <property type="evidence" value="ECO:0007669"/>
    <property type="project" value="UniProtKB-SubCell"/>
</dbReference>
<evidence type="ECO:0000259" key="11">
    <source>
        <dbReference type="PROSITE" id="PS50929"/>
    </source>
</evidence>
<keyword evidence="8 9" id="KW-0472">Membrane</keyword>
<keyword evidence="3" id="KW-1003">Cell membrane</keyword>
<evidence type="ECO:0000256" key="8">
    <source>
        <dbReference type="ARBA" id="ARBA00023136"/>
    </source>
</evidence>
<dbReference type="FunFam" id="1.20.1560.10:FF:000011">
    <property type="entry name" value="Multidrug ABC transporter ATP-binding protein"/>
    <property type="match status" value="1"/>
</dbReference>
<evidence type="ECO:0000256" key="4">
    <source>
        <dbReference type="ARBA" id="ARBA00022692"/>
    </source>
</evidence>
<dbReference type="FunFam" id="3.40.50.300:FF:000287">
    <property type="entry name" value="Multidrug ABC transporter ATP-binding protein"/>
    <property type="match status" value="1"/>
</dbReference>
<dbReference type="PANTHER" id="PTHR43394">
    <property type="entry name" value="ATP-DEPENDENT PERMEASE MDL1, MITOCHONDRIAL"/>
    <property type="match status" value="1"/>
</dbReference>
<feature type="domain" description="ABC transporter" evidence="10">
    <location>
        <begin position="373"/>
        <end position="607"/>
    </location>
</feature>
<dbReference type="Gene3D" id="3.40.50.300">
    <property type="entry name" value="P-loop containing nucleotide triphosphate hydrolases"/>
    <property type="match status" value="1"/>
</dbReference>
<dbReference type="EMBL" id="CP009526">
    <property type="protein sequence ID" value="AKB51290.1"/>
    <property type="molecule type" value="Genomic_DNA"/>
</dbReference>
<dbReference type="InterPro" id="IPR027417">
    <property type="entry name" value="P-loop_NTPase"/>
</dbReference>